<evidence type="ECO:0000256" key="9">
    <source>
        <dbReference type="ARBA" id="ARBA00023237"/>
    </source>
</evidence>
<dbReference type="InterPro" id="IPR012910">
    <property type="entry name" value="Plug_dom"/>
</dbReference>
<evidence type="ECO:0000256" key="8">
    <source>
        <dbReference type="ARBA" id="ARBA00023170"/>
    </source>
</evidence>
<proteinExistence type="inferred from homology"/>
<evidence type="ECO:0000256" key="2">
    <source>
        <dbReference type="ARBA" id="ARBA00022448"/>
    </source>
</evidence>
<keyword evidence="7 10" id="KW-0472">Membrane</keyword>
<evidence type="ECO:0000256" key="10">
    <source>
        <dbReference type="PROSITE-ProRule" id="PRU01360"/>
    </source>
</evidence>
<dbReference type="EMBL" id="JBHMEY010000060">
    <property type="protein sequence ID" value="MFB9097644.1"/>
    <property type="molecule type" value="Genomic_DNA"/>
</dbReference>
<protein>
    <submittedName>
        <fullName evidence="15">SusC/RagA family TonB-linked outer membrane protein</fullName>
    </submittedName>
</protein>
<comment type="similarity">
    <text evidence="10 11">Belongs to the TonB-dependent receptor family.</text>
</comment>
<dbReference type="Gene3D" id="2.60.40.1120">
    <property type="entry name" value="Carboxypeptidase-like, regulatory domain"/>
    <property type="match status" value="1"/>
</dbReference>
<keyword evidence="3 10" id="KW-1134">Transmembrane beta strand</keyword>
<evidence type="ECO:0000256" key="1">
    <source>
        <dbReference type="ARBA" id="ARBA00004571"/>
    </source>
</evidence>
<gene>
    <name evidence="15" type="ORF">ACFFVF_14070</name>
</gene>
<evidence type="ECO:0000313" key="16">
    <source>
        <dbReference type="Proteomes" id="UP001589607"/>
    </source>
</evidence>
<accession>A0ABV5GQI4</accession>
<evidence type="ECO:0000259" key="13">
    <source>
        <dbReference type="Pfam" id="PF00593"/>
    </source>
</evidence>
<feature type="domain" description="TonB-dependent receptor-like beta-barrel" evidence="13">
    <location>
        <begin position="383"/>
        <end position="765"/>
    </location>
</feature>
<dbReference type="InterPro" id="IPR039426">
    <property type="entry name" value="TonB-dep_rcpt-like"/>
</dbReference>
<dbReference type="SUPFAM" id="SSF56935">
    <property type="entry name" value="Porins"/>
    <property type="match status" value="1"/>
</dbReference>
<dbReference type="RefSeq" id="WP_236455278.1">
    <property type="nucleotide sequence ID" value="NZ_CBCSGE010000004.1"/>
</dbReference>
<evidence type="ECO:0000313" key="15">
    <source>
        <dbReference type="EMBL" id="MFB9097644.1"/>
    </source>
</evidence>
<evidence type="ECO:0000256" key="11">
    <source>
        <dbReference type="RuleBase" id="RU003357"/>
    </source>
</evidence>
<dbReference type="InterPro" id="IPR036942">
    <property type="entry name" value="Beta-barrel_TonB_sf"/>
</dbReference>
<dbReference type="InterPro" id="IPR023996">
    <property type="entry name" value="TonB-dep_OMP_SusC/RagA"/>
</dbReference>
<dbReference type="InterPro" id="IPR023997">
    <property type="entry name" value="TonB-dep_OMP_SusC/RagA_CS"/>
</dbReference>
<reference evidence="15 16" key="1">
    <citation type="submission" date="2024-09" db="EMBL/GenBank/DDBJ databases">
        <authorList>
            <person name="Sun Q."/>
            <person name="Mori K."/>
        </authorList>
    </citation>
    <scope>NUCLEOTIDE SEQUENCE [LARGE SCALE GENOMIC DNA]</scope>
    <source>
        <strain evidence="15 16">CECT 7955</strain>
    </source>
</reference>
<dbReference type="PROSITE" id="PS52016">
    <property type="entry name" value="TONB_DEPENDENT_REC_3"/>
    <property type="match status" value="1"/>
</dbReference>
<keyword evidence="8" id="KW-0675">Receptor</keyword>
<feature type="chain" id="PRO_5045415538" evidence="12">
    <location>
        <begin position="20"/>
        <end position="1015"/>
    </location>
</feature>
<keyword evidence="6 11" id="KW-0798">TonB box</keyword>
<sequence>MKYKFLLFTFLLTTSICIAQKVSISGNVLDSSLNEPLPGVNILVKNYQLGTSTDIDGNFSISNVPIGSILVFSYLGYQNLEYKITKGEVITIRLVQDLSALDEVVVLGYTSQKKRDVTGAVAVISNETIEALKPVKVEQALQGTVSGVTVTQQSGSPGAALDIRIRGISTNGANGPYVIIDGYQGDLSILNPDDVETITVLKDAQAAIYGTLGANGVIVVTTKMGRKNSKTKVSYTAYTGFQETTKKLNLLNATEYALLLNESYANGGQTLPYPNVSSLGEGTNWQNEVFNRTPITSHEVSFSGGSEKIAYTFSASDLYQEGIIGQKKSDFKRNTARLGLNADLSDKINFNTNIIYTYIDRDGLNDSGLGSVLFNAINTPSTLSVYDTTGNFSLVPSSSGFGIEIINPLAQIENTYNDYKLKKINGTVKLDYDFIKDFKLTARMGFNTSNSDGKSFAKEIDYGGKVFDVTRSSVSQNKINDNNYTFDLFVNYDSYFGEHHKVKATIGTTVYKEYGSGLFATGYDVPNNSWENADISLALGTSLNGGRDVGSYAYDERRLSFFGFFEYAFKGKYLLTGAIRRDLSTKFGPENRVAIFPSLTTGWVISDEAFFKKTNFLDFVKLRASYGILGNDQIRNNGYVGSLSGQGNYVFNGSLVSGTAIGVLPNPKLQWEEAKKFDVGLDLKLLDEKVTITSDYFIDTRDNLLIGNIPVSGISGVYAPGSSAPTINAGAVRNNGLEFAINYEDKIAKDLTFKVGYNITTIKNEVLEVNNSTGYLEGGSFGVGQLAPVRMEVGQPIGYFYGYQTDGIFQNQAEIDAHPSQSALGAATAPGDIRYKDINNDGVINAKDRTYIGDPIANVTMGFNFSINYKNFDFASYSYASLGNDMIRNYERTLSDVNRMDYTLERWTGEGTSNTVPRVTTAATNNTVLSDYYVEDASFLRIQNVQLGYNLPNTLLEKIGLSKLRIYTSVNNVYTFTKYRGFDPAASNGAPIGGGIDYGFYPSARTFILGVNASL</sequence>
<dbReference type="InterPro" id="IPR008969">
    <property type="entry name" value="CarboxyPept-like_regulatory"/>
</dbReference>
<evidence type="ECO:0000256" key="4">
    <source>
        <dbReference type="ARBA" id="ARBA00022692"/>
    </source>
</evidence>
<evidence type="ECO:0000256" key="5">
    <source>
        <dbReference type="ARBA" id="ARBA00022729"/>
    </source>
</evidence>
<dbReference type="NCBIfam" id="TIGR04057">
    <property type="entry name" value="SusC_RagA_signa"/>
    <property type="match status" value="1"/>
</dbReference>
<feature type="domain" description="TonB-dependent receptor plug" evidence="14">
    <location>
        <begin position="113"/>
        <end position="217"/>
    </location>
</feature>
<name>A0ABV5GQI4_9FLAO</name>
<dbReference type="Pfam" id="PF13715">
    <property type="entry name" value="CarbopepD_reg_2"/>
    <property type="match status" value="1"/>
</dbReference>
<comment type="caution">
    <text evidence="15">The sequence shown here is derived from an EMBL/GenBank/DDBJ whole genome shotgun (WGS) entry which is preliminary data.</text>
</comment>
<dbReference type="Gene3D" id="2.40.170.20">
    <property type="entry name" value="TonB-dependent receptor, beta-barrel domain"/>
    <property type="match status" value="1"/>
</dbReference>
<evidence type="ECO:0000256" key="3">
    <source>
        <dbReference type="ARBA" id="ARBA00022452"/>
    </source>
</evidence>
<dbReference type="PANTHER" id="PTHR30069:SF29">
    <property type="entry name" value="HEMOGLOBIN AND HEMOGLOBIN-HAPTOGLOBIN-BINDING PROTEIN 1-RELATED"/>
    <property type="match status" value="1"/>
</dbReference>
<feature type="signal peptide" evidence="12">
    <location>
        <begin position="1"/>
        <end position="19"/>
    </location>
</feature>
<dbReference type="Pfam" id="PF07715">
    <property type="entry name" value="Plug"/>
    <property type="match status" value="1"/>
</dbReference>
<dbReference type="InterPro" id="IPR000531">
    <property type="entry name" value="Beta-barrel_TonB"/>
</dbReference>
<dbReference type="SUPFAM" id="SSF49464">
    <property type="entry name" value="Carboxypeptidase regulatory domain-like"/>
    <property type="match status" value="1"/>
</dbReference>
<keyword evidence="5 12" id="KW-0732">Signal</keyword>
<keyword evidence="4 10" id="KW-0812">Transmembrane</keyword>
<dbReference type="InterPro" id="IPR037066">
    <property type="entry name" value="Plug_dom_sf"/>
</dbReference>
<comment type="subcellular location">
    <subcellularLocation>
        <location evidence="1 10">Cell outer membrane</location>
        <topology evidence="1 10">Multi-pass membrane protein</topology>
    </subcellularLocation>
</comment>
<keyword evidence="2 10" id="KW-0813">Transport</keyword>
<dbReference type="Pfam" id="PF00593">
    <property type="entry name" value="TonB_dep_Rec_b-barrel"/>
    <property type="match status" value="1"/>
</dbReference>
<evidence type="ECO:0000256" key="6">
    <source>
        <dbReference type="ARBA" id="ARBA00023077"/>
    </source>
</evidence>
<evidence type="ECO:0000256" key="7">
    <source>
        <dbReference type="ARBA" id="ARBA00023136"/>
    </source>
</evidence>
<dbReference type="Proteomes" id="UP001589607">
    <property type="component" value="Unassembled WGS sequence"/>
</dbReference>
<keyword evidence="16" id="KW-1185">Reference proteome</keyword>
<evidence type="ECO:0000259" key="14">
    <source>
        <dbReference type="Pfam" id="PF07715"/>
    </source>
</evidence>
<dbReference type="Gene3D" id="2.170.130.10">
    <property type="entry name" value="TonB-dependent receptor, plug domain"/>
    <property type="match status" value="1"/>
</dbReference>
<evidence type="ECO:0000256" key="12">
    <source>
        <dbReference type="SAM" id="SignalP"/>
    </source>
</evidence>
<organism evidence="15 16">
    <name type="scientific">Flavobacterium jumunjinense</name>
    <dbReference type="NCBI Taxonomy" id="998845"/>
    <lineage>
        <taxon>Bacteria</taxon>
        <taxon>Pseudomonadati</taxon>
        <taxon>Bacteroidota</taxon>
        <taxon>Flavobacteriia</taxon>
        <taxon>Flavobacteriales</taxon>
        <taxon>Flavobacteriaceae</taxon>
        <taxon>Flavobacterium</taxon>
    </lineage>
</organism>
<dbReference type="NCBIfam" id="TIGR04056">
    <property type="entry name" value="OMP_RagA_SusC"/>
    <property type="match status" value="1"/>
</dbReference>
<dbReference type="PANTHER" id="PTHR30069">
    <property type="entry name" value="TONB-DEPENDENT OUTER MEMBRANE RECEPTOR"/>
    <property type="match status" value="1"/>
</dbReference>
<keyword evidence="9 10" id="KW-0998">Cell outer membrane</keyword>